<keyword evidence="11" id="KW-0614">Plasmid</keyword>
<keyword evidence="12" id="KW-1185">Reference proteome</keyword>
<feature type="domain" description="UvrD-like helicase ATP-binding" evidence="10">
    <location>
        <begin position="234"/>
        <end position="506"/>
    </location>
</feature>
<dbReference type="Gene3D" id="3.30.2310.20">
    <property type="entry name" value="RelE-like"/>
    <property type="match status" value="1"/>
</dbReference>
<keyword evidence="3 9" id="KW-0347">Helicase</keyword>
<dbReference type="Gene3D" id="3.40.50.300">
    <property type="entry name" value="P-loop containing nucleotide triphosphate hydrolases"/>
    <property type="match status" value="2"/>
</dbReference>
<organism evidence="11 12">
    <name type="scientific">Qipengyuania citrea</name>
    <dbReference type="NCBI Taxonomy" id="225971"/>
    <lineage>
        <taxon>Bacteria</taxon>
        <taxon>Pseudomonadati</taxon>
        <taxon>Pseudomonadota</taxon>
        <taxon>Alphaproteobacteria</taxon>
        <taxon>Sphingomonadales</taxon>
        <taxon>Erythrobacteraceae</taxon>
        <taxon>Qipengyuania</taxon>
    </lineage>
</organism>
<dbReference type="Pfam" id="PF00580">
    <property type="entry name" value="UvrD-helicase"/>
    <property type="match status" value="1"/>
</dbReference>
<evidence type="ECO:0000256" key="6">
    <source>
        <dbReference type="ARBA" id="ARBA00034617"/>
    </source>
</evidence>
<reference evidence="11 12" key="1">
    <citation type="submission" date="2022-06" db="EMBL/GenBank/DDBJ databases">
        <authorList>
            <person name="Liu G."/>
        </authorList>
    </citation>
    <scope>NUCLEOTIDE SEQUENCE [LARGE SCALE GENOMIC DNA]</scope>
    <source>
        <strain evidence="11 12">E4</strain>
        <plasmid evidence="11 12">plas2</plasmid>
    </source>
</reference>
<comment type="catalytic activity">
    <reaction evidence="8">
        <text>ATP + H2O = ADP + phosphate + H(+)</text>
        <dbReference type="Rhea" id="RHEA:13065"/>
        <dbReference type="ChEBI" id="CHEBI:15377"/>
        <dbReference type="ChEBI" id="CHEBI:15378"/>
        <dbReference type="ChEBI" id="CHEBI:30616"/>
        <dbReference type="ChEBI" id="CHEBI:43474"/>
        <dbReference type="ChEBI" id="CHEBI:456216"/>
        <dbReference type="EC" id="5.6.2.4"/>
    </reaction>
</comment>
<protein>
    <recommendedName>
        <fullName evidence="7">DNA 3'-5' helicase</fullName>
        <ecNumber evidence="7">5.6.2.4</ecNumber>
    </recommendedName>
</protein>
<dbReference type="SUPFAM" id="SSF143011">
    <property type="entry name" value="RelE-like"/>
    <property type="match status" value="1"/>
</dbReference>
<dbReference type="PANTHER" id="PTHR11070:SF45">
    <property type="entry name" value="DNA 3'-5' HELICASE"/>
    <property type="match status" value="1"/>
</dbReference>
<accession>A0ABY4UBY4</accession>
<dbReference type="InterPro" id="IPR014017">
    <property type="entry name" value="DNA_helicase_UvrD-like_C"/>
</dbReference>
<name>A0ABY4UBY4_9SPHN</name>
<evidence type="ECO:0000313" key="12">
    <source>
        <dbReference type="Proteomes" id="UP001056619"/>
    </source>
</evidence>
<evidence type="ECO:0000256" key="8">
    <source>
        <dbReference type="ARBA" id="ARBA00048988"/>
    </source>
</evidence>
<evidence type="ECO:0000256" key="5">
    <source>
        <dbReference type="ARBA" id="ARBA00023235"/>
    </source>
</evidence>
<geneLocation type="plasmid" evidence="11 12">
    <name>plas2</name>
</geneLocation>
<keyword evidence="4 9" id="KW-0067">ATP-binding</keyword>
<feature type="binding site" evidence="9">
    <location>
        <begin position="255"/>
        <end position="262"/>
    </location>
    <ligand>
        <name>ATP</name>
        <dbReference type="ChEBI" id="CHEBI:30616"/>
    </ligand>
</feature>
<keyword evidence="2 9" id="KW-0378">Hydrolase</keyword>
<dbReference type="SUPFAM" id="SSF52540">
    <property type="entry name" value="P-loop containing nucleoside triphosphate hydrolases"/>
    <property type="match status" value="1"/>
</dbReference>
<evidence type="ECO:0000256" key="9">
    <source>
        <dbReference type="PROSITE-ProRule" id="PRU00560"/>
    </source>
</evidence>
<keyword evidence="1 9" id="KW-0547">Nucleotide-binding</keyword>
<evidence type="ECO:0000256" key="7">
    <source>
        <dbReference type="ARBA" id="ARBA00034808"/>
    </source>
</evidence>
<dbReference type="PANTHER" id="PTHR11070">
    <property type="entry name" value="UVRD / RECB / PCRA DNA HELICASE FAMILY MEMBER"/>
    <property type="match status" value="1"/>
</dbReference>
<evidence type="ECO:0000256" key="2">
    <source>
        <dbReference type="ARBA" id="ARBA00022801"/>
    </source>
</evidence>
<evidence type="ECO:0000259" key="10">
    <source>
        <dbReference type="PROSITE" id="PS51198"/>
    </source>
</evidence>
<proteinExistence type="predicted"/>
<evidence type="ECO:0000256" key="3">
    <source>
        <dbReference type="ARBA" id="ARBA00022806"/>
    </source>
</evidence>
<dbReference type="EC" id="5.6.2.4" evidence="7"/>
<dbReference type="InterPro" id="IPR014016">
    <property type="entry name" value="UvrD-like_ATP-bd"/>
</dbReference>
<evidence type="ECO:0000256" key="4">
    <source>
        <dbReference type="ARBA" id="ARBA00022840"/>
    </source>
</evidence>
<dbReference type="RefSeq" id="WP_301643348.1">
    <property type="nucleotide sequence ID" value="NZ_CP098496.1"/>
</dbReference>
<evidence type="ECO:0000256" key="1">
    <source>
        <dbReference type="ARBA" id="ARBA00022741"/>
    </source>
</evidence>
<comment type="catalytic activity">
    <reaction evidence="6">
        <text>Couples ATP hydrolysis with the unwinding of duplex DNA by translocating in the 3'-5' direction.</text>
        <dbReference type="EC" id="5.6.2.4"/>
    </reaction>
</comment>
<evidence type="ECO:0000313" key="11">
    <source>
        <dbReference type="EMBL" id="USA63287.1"/>
    </source>
</evidence>
<sequence length="685" mass="75430">MTLLYASTFADALGKLSHNEQKQVKITTVDLMMDPKGTGLSMERLNRAGDDKVWSARVSQDLRIILRRDGDDNLLAYVGHHDDAYRWAERRKFIPHERTGAMQIVEVVEREEMAGPLVYTGSSSEPATQEAQPFWALSDDQMLDVGVPSEWLEAVRAMGEGALDALFERLPAEAAEALYDFATGGRLEDHIAKPVEPGSDPFAHPDAQRRFRVLDNVEELQAALDAPFEKWAVFLHPVQRELVGREVTGPTRVTGSAGTGKTIVALHRAVHLARGDEEARILLTTFSEELARSLASKLDLLVQGQGDLGDRITVRTLDQAAEELYTAQFSAPTRATASQIRAIIAKATSAGLGGELTPQFLLEEWIELVDAWGVTDAESYATIPRIGRRTRLGPRQRETAWAVFDDVRQRLTQRGLVTWAMIYGQLTEWLRDGGALPFNHVVVDEAQDLTVAQVRFLAEAVGGRADALFLAGDIGQRIFRLPFSWAKLGLDIRGRSHTLKVNYRTSHQIRAMADRLLPPSITDMDGVEEGRRGTVSVFDGPAPDIRLLDDEQAEIACVAAWLKECTSERIAGGEIGILVRSEGQFSRARDAIAAANVGNSVRIATMHDAKGLEFRAVAVMACDEDVLPDPVRLAAIGDIAELETAFETERHLLYVACTRARDRLLVTGIKPGSEFLDDLRASDTA</sequence>
<dbReference type="Pfam" id="PF13361">
    <property type="entry name" value="UvrD_C"/>
    <property type="match status" value="1"/>
</dbReference>
<dbReference type="InterPro" id="IPR035093">
    <property type="entry name" value="RelE/ParE_toxin_dom_sf"/>
</dbReference>
<dbReference type="EMBL" id="CP098496">
    <property type="protein sequence ID" value="USA63287.1"/>
    <property type="molecule type" value="Genomic_DNA"/>
</dbReference>
<gene>
    <name evidence="11" type="ORF">NCF85_16675</name>
</gene>
<dbReference type="Proteomes" id="UP001056619">
    <property type="component" value="Plasmid plas2"/>
</dbReference>
<dbReference type="InterPro" id="IPR027417">
    <property type="entry name" value="P-loop_NTPase"/>
</dbReference>
<keyword evidence="5" id="KW-0413">Isomerase</keyword>
<dbReference type="InterPro" id="IPR000212">
    <property type="entry name" value="DNA_helicase_UvrD/REP"/>
</dbReference>
<dbReference type="PROSITE" id="PS51198">
    <property type="entry name" value="UVRD_HELICASE_ATP_BIND"/>
    <property type="match status" value="1"/>
</dbReference>